<dbReference type="Pfam" id="PF13796">
    <property type="entry name" value="Sensor"/>
    <property type="match status" value="1"/>
</dbReference>
<evidence type="ECO:0000313" key="4">
    <source>
        <dbReference type="Proteomes" id="UP000249304"/>
    </source>
</evidence>
<comment type="caution">
    <text evidence="3">The sequence shown here is derived from an EMBL/GenBank/DDBJ whole genome shotgun (WGS) entry which is preliminary data.</text>
</comment>
<evidence type="ECO:0000259" key="2">
    <source>
        <dbReference type="Pfam" id="PF13796"/>
    </source>
</evidence>
<dbReference type="RefSeq" id="WP_111181104.1">
    <property type="nucleotide sequence ID" value="NZ_POUD01000099.1"/>
</dbReference>
<dbReference type="InterPro" id="IPR025828">
    <property type="entry name" value="Put_sensor_dom"/>
</dbReference>
<feature type="domain" description="Putative sensor" evidence="2">
    <location>
        <begin position="14"/>
        <end position="200"/>
    </location>
</feature>
<feature type="transmembrane region" description="Helical" evidence="1">
    <location>
        <begin position="12"/>
        <end position="31"/>
    </location>
</feature>
<name>A0A2W2F2D4_9ACTN</name>
<keyword evidence="1" id="KW-1133">Transmembrane helix</keyword>
<keyword evidence="4" id="KW-1185">Reference proteome</keyword>
<reference evidence="3 4" key="1">
    <citation type="submission" date="2018-01" db="EMBL/GenBank/DDBJ databases">
        <title>Draft genome sequence of Nonomuraea sp. KC333.</title>
        <authorList>
            <person name="Sahin N."/>
            <person name="Saygin H."/>
            <person name="Ay H."/>
        </authorList>
    </citation>
    <scope>NUCLEOTIDE SEQUENCE [LARGE SCALE GENOMIC DNA]</scope>
    <source>
        <strain evidence="3 4">KC333</strain>
    </source>
</reference>
<proteinExistence type="predicted"/>
<evidence type="ECO:0000256" key="1">
    <source>
        <dbReference type="SAM" id="Phobius"/>
    </source>
</evidence>
<keyword evidence="1" id="KW-0472">Membrane</keyword>
<dbReference type="OrthoDB" id="5183772at2"/>
<dbReference type="AlphaFoldDB" id="A0A2W2F2D4"/>
<evidence type="ECO:0000313" key="3">
    <source>
        <dbReference type="EMBL" id="PZG15717.1"/>
    </source>
</evidence>
<protein>
    <recommendedName>
        <fullName evidence="2">Putative sensor domain-containing protein</fullName>
    </recommendedName>
</protein>
<dbReference type="EMBL" id="POUD01000099">
    <property type="protein sequence ID" value="PZG15717.1"/>
    <property type="molecule type" value="Genomic_DNA"/>
</dbReference>
<feature type="transmembrane region" description="Helical" evidence="1">
    <location>
        <begin position="164"/>
        <end position="185"/>
    </location>
</feature>
<keyword evidence="1" id="KW-0812">Transmembrane</keyword>
<feature type="transmembrane region" description="Helical" evidence="1">
    <location>
        <begin position="111"/>
        <end position="144"/>
    </location>
</feature>
<accession>A0A2W2F2D4</accession>
<organism evidence="3 4">
    <name type="scientific">Nonomuraea aridisoli</name>
    <dbReference type="NCBI Taxonomy" id="2070368"/>
    <lineage>
        <taxon>Bacteria</taxon>
        <taxon>Bacillati</taxon>
        <taxon>Actinomycetota</taxon>
        <taxon>Actinomycetes</taxon>
        <taxon>Streptosporangiales</taxon>
        <taxon>Streptosporangiaceae</taxon>
        <taxon>Nonomuraea</taxon>
    </lineage>
</organism>
<gene>
    <name evidence="3" type="ORF">C1J01_23275</name>
</gene>
<dbReference type="Proteomes" id="UP000249304">
    <property type="component" value="Unassembled WGS sequence"/>
</dbReference>
<sequence length="225" mass="23146">MRTLQRRLATDTRYVLLGLPTAVIGFTGVVAGVSAGVGTAVVFAGLPILAGTAAMARNLADVERVALPGVLGHPVDRPPYRPVPAGASWFRRVMNPLTSGQAWLDLLHGIVAFPVALAAAVVALVWWVGAIAGLLFPLYGWVIAAIPGVDGGLPELLGLGDGDLVFVGFNTLVGVLFALTLVPVVRGAALLKATVSQALLTRAAFPATAHEDPVTGAPLTGPRWA</sequence>